<accession>A0A6C0CLX1</accession>
<dbReference type="Pfam" id="PF03417">
    <property type="entry name" value="AAT"/>
    <property type="match status" value="1"/>
</dbReference>
<dbReference type="InterPro" id="IPR005079">
    <property type="entry name" value="Peptidase_C45_hydrolase"/>
</dbReference>
<evidence type="ECO:0000313" key="2">
    <source>
        <dbReference type="EMBL" id="QHT05142.1"/>
    </source>
</evidence>
<dbReference type="InterPro" id="IPR047803">
    <property type="entry name" value="DCD1A/B-like"/>
</dbReference>
<name>A0A6C0CLX1_9ZZZZ</name>
<reference evidence="2" key="1">
    <citation type="journal article" date="2020" name="Nature">
        <title>Giant virus diversity and host interactions through global metagenomics.</title>
        <authorList>
            <person name="Schulz F."/>
            <person name="Roux S."/>
            <person name="Paez-Espino D."/>
            <person name="Jungbluth S."/>
            <person name="Walsh D.A."/>
            <person name="Denef V.J."/>
            <person name="McMahon K.D."/>
            <person name="Konstantinidis K.T."/>
            <person name="Eloe-Fadrosh E.A."/>
            <person name="Kyrpides N.C."/>
            <person name="Woyke T."/>
        </authorList>
    </citation>
    <scope>NUCLEOTIDE SEQUENCE</scope>
    <source>
        <strain evidence="2">GVMAG-M-3300021354-14</strain>
    </source>
</reference>
<proteinExistence type="predicted"/>
<sequence>MGNEVPHAIDKIVKGFEKDGHKILGTFTHGRGFAVKAQSNFKNPIAYVKGDPFEMGFLTGRMYHKELEKTCTEYVKFIIPQFINEDFDIVMQDAPVVFSIIYENILNWITNIFISESVDAFDESVKRGDIPMYIVQEIDGLVKGASSMRAFTNVSRARLIAANFGLDYLFSQILSGKLFARLSKFLQQFPVELQLDAKKILTMPEMCNLVMASRSATLSGKDAYMMRDFQFANGRVYHKNCMILIRDGRDHDRSLNSSVILPGFIGAITGLNSHGLACGMNMVRSEAVDTERIGCGIMMMIRSVLDYSKNVQDMEKQIRSMYTGMPWITYGLDSTGEQRVFELIGRSVPLTMERWRPRFTVPAEIISALNLDKWNTGSDGVWPRTGYHHKGGEGEIDAANLKLFRYFHLSKPSVPMFKSFEDEYSTKVGNAYFVRWRPHPDVTIATNTFLNPILRRTEMTVRMKVLYSNTPTTTWRYDKLVEILERQHGKITIAECRNIVSFLSPQNEPKYVSNQRKFDHYAKLVGSTYNKDETITISGSLSVIDIQALRLENKAGSWKNEFFGISLKNYI</sequence>
<evidence type="ECO:0000259" key="1">
    <source>
        <dbReference type="Pfam" id="PF03417"/>
    </source>
</evidence>
<dbReference type="AlphaFoldDB" id="A0A6C0CLX1"/>
<organism evidence="2">
    <name type="scientific">viral metagenome</name>
    <dbReference type="NCBI Taxonomy" id="1070528"/>
    <lineage>
        <taxon>unclassified sequences</taxon>
        <taxon>metagenomes</taxon>
        <taxon>organismal metagenomes</taxon>
    </lineage>
</organism>
<dbReference type="PANTHER" id="PTHR35190:SF2">
    <property type="entry name" value="PROTEIN DCD1B"/>
    <property type="match status" value="1"/>
</dbReference>
<dbReference type="Gene3D" id="3.60.60.10">
    <property type="entry name" value="Penicillin V Acylase, Chain A"/>
    <property type="match status" value="1"/>
</dbReference>
<dbReference type="PANTHER" id="PTHR35190">
    <property type="entry name" value="PROTEIN DCD1B"/>
    <property type="match status" value="1"/>
</dbReference>
<dbReference type="EMBL" id="MN739449">
    <property type="protein sequence ID" value="QHT05142.1"/>
    <property type="molecule type" value="Genomic_DNA"/>
</dbReference>
<protein>
    <recommendedName>
        <fullName evidence="1">Peptidase C45 hydrolase domain-containing protein</fullName>
    </recommendedName>
</protein>
<feature type="domain" description="Peptidase C45 hydrolase" evidence="1">
    <location>
        <begin position="264"/>
        <end position="323"/>
    </location>
</feature>